<dbReference type="GO" id="GO:0003677">
    <property type="term" value="F:DNA binding"/>
    <property type="evidence" value="ECO:0007669"/>
    <property type="project" value="InterPro"/>
</dbReference>
<dbReference type="AlphaFoldDB" id="A0A8X8BDX4"/>
<evidence type="ECO:0000313" key="8">
    <source>
        <dbReference type="EMBL" id="KAG2455323.1"/>
    </source>
</evidence>
<proteinExistence type="predicted"/>
<dbReference type="GO" id="GO:0008270">
    <property type="term" value="F:zinc ion binding"/>
    <property type="evidence" value="ECO:0007669"/>
    <property type="project" value="UniProtKB-KW"/>
</dbReference>
<feature type="domain" description="BED-type" evidence="7">
    <location>
        <begin position="33"/>
        <end position="88"/>
    </location>
</feature>
<accession>A0A8X8BDX4</accession>
<dbReference type="SMART" id="SM00614">
    <property type="entry name" value="ZnF_BED"/>
    <property type="match status" value="1"/>
</dbReference>
<evidence type="ECO:0000256" key="3">
    <source>
        <dbReference type="ARBA" id="ARBA00022833"/>
    </source>
</evidence>
<dbReference type="InterPro" id="IPR003656">
    <property type="entry name" value="Znf_BED"/>
</dbReference>
<reference evidence="8 9" key="1">
    <citation type="journal article" date="2021" name="Cell">
        <title>Tracing the genetic footprints of vertebrate landing in non-teleost ray-finned fishes.</title>
        <authorList>
            <person name="Bi X."/>
            <person name="Wang K."/>
            <person name="Yang L."/>
            <person name="Pan H."/>
            <person name="Jiang H."/>
            <person name="Wei Q."/>
            <person name="Fang M."/>
            <person name="Yu H."/>
            <person name="Zhu C."/>
            <person name="Cai Y."/>
            <person name="He Y."/>
            <person name="Gan X."/>
            <person name="Zeng H."/>
            <person name="Yu D."/>
            <person name="Zhu Y."/>
            <person name="Jiang H."/>
            <person name="Qiu Q."/>
            <person name="Yang H."/>
            <person name="Zhang Y.E."/>
            <person name="Wang W."/>
            <person name="Zhu M."/>
            <person name="He S."/>
            <person name="Zhang G."/>
        </authorList>
    </citation>
    <scope>NUCLEOTIDE SEQUENCE [LARGE SCALE GENOMIC DNA]</scope>
    <source>
        <strain evidence="8">Bchr_013</strain>
    </source>
</reference>
<evidence type="ECO:0000256" key="1">
    <source>
        <dbReference type="ARBA" id="ARBA00022723"/>
    </source>
</evidence>
<dbReference type="InterPro" id="IPR036236">
    <property type="entry name" value="Znf_C2H2_sf"/>
</dbReference>
<dbReference type="Proteomes" id="UP000886611">
    <property type="component" value="Unassembled WGS sequence"/>
</dbReference>
<dbReference type="InterPro" id="IPR021419">
    <property type="entry name" value="Mediator_Med25_VWA"/>
</dbReference>
<dbReference type="SUPFAM" id="SSF57667">
    <property type="entry name" value="beta-beta-alpha zinc fingers"/>
    <property type="match status" value="1"/>
</dbReference>
<keyword evidence="5" id="KW-0175">Coiled coil</keyword>
<evidence type="ECO:0000313" key="9">
    <source>
        <dbReference type="Proteomes" id="UP000886611"/>
    </source>
</evidence>
<feature type="compositionally biased region" description="Polar residues" evidence="6">
    <location>
        <begin position="253"/>
        <end position="267"/>
    </location>
</feature>
<keyword evidence="1" id="KW-0479">Metal-binding</keyword>
<keyword evidence="9" id="KW-1185">Reference proteome</keyword>
<keyword evidence="3" id="KW-0862">Zinc</keyword>
<feature type="non-terminal residue" evidence="8">
    <location>
        <position position="437"/>
    </location>
</feature>
<dbReference type="EMBL" id="JAATIS010009265">
    <property type="protein sequence ID" value="KAG2455323.1"/>
    <property type="molecule type" value="Genomic_DNA"/>
</dbReference>
<dbReference type="Pfam" id="PF02892">
    <property type="entry name" value="zf-BED"/>
    <property type="match status" value="1"/>
</dbReference>
<evidence type="ECO:0000256" key="5">
    <source>
        <dbReference type="SAM" id="Coils"/>
    </source>
</evidence>
<organism evidence="8 9">
    <name type="scientific">Polypterus senegalus</name>
    <name type="common">Senegal bichir</name>
    <dbReference type="NCBI Taxonomy" id="55291"/>
    <lineage>
        <taxon>Eukaryota</taxon>
        <taxon>Metazoa</taxon>
        <taxon>Chordata</taxon>
        <taxon>Craniata</taxon>
        <taxon>Vertebrata</taxon>
        <taxon>Euteleostomi</taxon>
        <taxon>Actinopterygii</taxon>
        <taxon>Polypteriformes</taxon>
        <taxon>Polypteridae</taxon>
        <taxon>Polypterus</taxon>
    </lineage>
</organism>
<gene>
    <name evidence="8" type="primary">Med25</name>
    <name evidence="8" type="ORF">GTO96_0007500</name>
</gene>
<comment type="caution">
    <text evidence="8">The sequence shown here is derived from an EMBL/GenBank/DDBJ whole genome shotgun (WGS) entry which is preliminary data.</text>
</comment>
<dbReference type="PROSITE" id="PS50808">
    <property type="entry name" value="ZF_BED"/>
    <property type="match status" value="1"/>
</dbReference>
<feature type="non-terminal residue" evidence="8">
    <location>
        <position position="1"/>
    </location>
</feature>
<sequence length="437" mass="48205">METQEVKDECPESQQTETAMQAAAQEVLLPKPGGTSVIWLHFGFKSSDTEQKTVMCKLCQKTVSAPDANTTNLFYHLKKVHEKEYGRIEEMRRKESCETARASGEKKYSQPKIKESFIKSTPYEKTSQRHKETTCAILHYICKGMTPVYAVEKGSFRDLVKVLDPSALCPVLSAALPFPVNMGVASVDTSNQSGANAVADVVFVIEGTANLGPYFESLRKHYILPAIEGTATVYVNTYKHGQQEGGSERIKTKATSKLRSASPSSRYGLSETDLDQMGESTDSSGPRSATSSPAESEKGSEGAIVSADVDSSPIGEDYLKLEKAGGPRLQLRNHAGLEQRDTASAESAASSTVQEGTFELSELKVLLADLRQDIKKSEKANEKATAKAHERLKQEMKQANECLRQEIQQANERLSKRYSLNFDRCWVKLKSALRKTR</sequence>
<evidence type="ECO:0000259" key="7">
    <source>
        <dbReference type="PROSITE" id="PS50808"/>
    </source>
</evidence>
<dbReference type="Pfam" id="PF11265">
    <property type="entry name" value="Med25_VWA"/>
    <property type="match status" value="1"/>
</dbReference>
<keyword evidence="2 4" id="KW-0863">Zinc-finger</keyword>
<evidence type="ECO:0000256" key="4">
    <source>
        <dbReference type="PROSITE-ProRule" id="PRU00027"/>
    </source>
</evidence>
<evidence type="ECO:0000256" key="2">
    <source>
        <dbReference type="ARBA" id="ARBA00022771"/>
    </source>
</evidence>
<evidence type="ECO:0000256" key="6">
    <source>
        <dbReference type="SAM" id="MobiDB-lite"/>
    </source>
</evidence>
<name>A0A8X8BDX4_POLSE</name>
<feature type="region of interest" description="Disordered" evidence="6">
    <location>
        <begin position="241"/>
        <end position="309"/>
    </location>
</feature>
<feature type="compositionally biased region" description="Polar residues" evidence="6">
    <location>
        <begin position="278"/>
        <end position="294"/>
    </location>
</feature>
<protein>
    <submittedName>
        <fullName evidence="8">MED25 polymerase</fullName>
    </submittedName>
</protein>
<feature type="coiled-coil region" evidence="5">
    <location>
        <begin position="360"/>
        <end position="413"/>
    </location>
</feature>